<dbReference type="Gene3D" id="1.10.287.820">
    <property type="entry name" value="Acid-sensing ion channel domain"/>
    <property type="match status" value="1"/>
</dbReference>
<keyword evidence="11 12" id="KW-0407">Ion channel</keyword>
<comment type="subcellular location">
    <subcellularLocation>
        <location evidence="1">Membrane</location>
        <topology evidence="1">Multi-pass membrane protein</topology>
    </subcellularLocation>
</comment>
<evidence type="ECO:0000256" key="9">
    <source>
        <dbReference type="ARBA" id="ARBA00023136"/>
    </source>
</evidence>
<gene>
    <name evidence="13" type="ORF">Zmor_000246</name>
</gene>
<dbReference type="Proteomes" id="UP001168821">
    <property type="component" value="Unassembled WGS sequence"/>
</dbReference>
<proteinExistence type="inferred from homology"/>
<keyword evidence="6" id="KW-1133">Transmembrane helix</keyword>
<evidence type="ECO:0000256" key="11">
    <source>
        <dbReference type="ARBA" id="ARBA00023303"/>
    </source>
</evidence>
<evidence type="ECO:0000256" key="4">
    <source>
        <dbReference type="ARBA" id="ARBA00022461"/>
    </source>
</evidence>
<name>A0AA38J0E5_9CUCU</name>
<accession>A0AA38J0E5</accession>
<evidence type="ECO:0000256" key="1">
    <source>
        <dbReference type="ARBA" id="ARBA00004141"/>
    </source>
</evidence>
<evidence type="ECO:0000256" key="2">
    <source>
        <dbReference type="ARBA" id="ARBA00007193"/>
    </source>
</evidence>
<protein>
    <recommendedName>
        <fullName evidence="15">Pickpocket protein 28</fullName>
    </recommendedName>
</protein>
<sequence>MPPPEEKESTKIKKKCNCLEPVRDNVSDFMDATTIHGFKYLIGNDRTIFEKILWCAVLVASFYTCSLMVKSTWQKWQENPTFIGFGQTPVLLWQIPFPAVTICPGYLLNKESNYTFSFTVDNDNWRVGNASTVCDAYDGTNEDEFLTEFDTMDFSEGQKWEEFLLETTVLRSQFIKNLLFGSKPTSMSPFLSKSVCYSFNMLDRSSILRDVAHLGSDFGNQNSTSCWSFDEGYCKRNESVYPRRARATEVKLEMNLNSELNKVACMGTNEYYIHLHHPGEFPDANNRILIEIKKKNEIIIKPEITITSESLRNLPPSRKKCVFSTERYLQFYKIYTQGNCKLECLANYTLRNCGCVPHELPHTKTAKLCGKFNSTTVECMSEAEGMMDELESGLSKNYLNLPLCKCLPSCNSRNYDAKVKLSNSRKNKTYVTLQFKETEFSVMERKELFGDVDFWASCGGILGLFTGFSTISLAEIAYFLLFRWLFAWIRRLWKIMRPNMLT</sequence>
<evidence type="ECO:0000256" key="7">
    <source>
        <dbReference type="ARBA" id="ARBA00023053"/>
    </source>
</evidence>
<evidence type="ECO:0000256" key="8">
    <source>
        <dbReference type="ARBA" id="ARBA00023065"/>
    </source>
</evidence>
<evidence type="ECO:0000256" key="3">
    <source>
        <dbReference type="ARBA" id="ARBA00022448"/>
    </source>
</evidence>
<keyword evidence="4 12" id="KW-0894">Sodium channel</keyword>
<dbReference type="PANTHER" id="PTHR11690:SF288">
    <property type="entry name" value="AMILORIDE-SENSITIVE NA+ CHANNEL-RELATED"/>
    <property type="match status" value="1"/>
</dbReference>
<evidence type="ECO:0000313" key="13">
    <source>
        <dbReference type="EMBL" id="KAJ3664696.1"/>
    </source>
</evidence>
<comment type="similarity">
    <text evidence="2 12">Belongs to the amiloride-sensitive sodium channel (TC 1.A.6) family.</text>
</comment>
<evidence type="ECO:0008006" key="15">
    <source>
        <dbReference type="Google" id="ProtNLM"/>
    </source>
</evidence>
<comment type="caution">
    <text evidence="13">The sequence shown here is derived from an EMBL/GenBank/DDBJ whole genome shotgun (WGS) entry which is preliminary data.</text>
</comment>
<dbReference type="InterPro" id="IPR001873">
    <property type="entry name" value="ENaC"/>
</dbReference>
<evidence type="ECO:0000313" key="14">
    <source>
        <dbReference type="Proteomes" id="UP001168821"/>
    </source>
</evidence>
<dbReference type="EMBL" id="JALNTZ010000001">
    <property type="protein sequence ID" value="KAJ3664696.1"/>
    <property type="molecule type" value="Genomic_DNA"/>
</dbReference>
<keyword evidence="8 12" id="KW-0406">Ion transport</keyword>
<keyword evidence="14" id="KW-1185">Reference proteome</keyword>
<dbReference type="GO" id="GO:0005886">
    <property type="term" value="C:plasma membrane"/>
    <property type="evidence" value="ECO:0007669"/>
    <property type="project" value="TreeGrafter"/>
</dbReference>
<dbReference type="AlphaFoldDB" id="A0AA38J0E5"/>
<evidence type="ECO:0000256" key="10">
    <source>
        <dbReference type="ARBA" id="ARBA00023201"/>
    </source>
</evidence>
<dbReference type="PANTHER" id="PTHR11690">
    <property type="entry name" value="AMILORIDE-SENSITIVE SODIUM CHANNEL-RELATED"/>
    <property type="match status" value="1"/>
</dbReference>
<dbReference type="Gene3D" id="1.10.287.770">
    <property type="entry name" value="YojJ-like"/>
    <property type="match status" value="1"/>
</dbReference>
<keyword evidence="9" id="KW-0472">Membrane</keyword>
<organism evidence="13 14">
    <name type="scientific">Zophobas morio</name>
    <dbReference type="NCBI Taxonomy" id="2755281"/>
    <lineage>
        <taxon>Eukaryota</taxon>
        <taxon>Metazoa</taxon>
        <taxon>Ecdysozoa</taxon>
        <taxon>Arthropoda</taxon>
        <taxon>Hexapoda</taxon>
        <taxon>Insecta</taxon>
        <taxon>Pterygota</taxon>
        <taxon>Neoptera</taxon>
        <taxon>Endopterygota</taxon>
        <taxon>Coleoptera</taxon>
        <taxon>Polyphaga</taxon>
        <taxon>Cucujiformia</taxon>
        <taxon>Tenebrionidae</taxon>
        <taxon>Zophobas</taxon>
    </lineage>
</organism>
<dbReference type="Pfam" id="PF00858">
    <property type="entry name" value="ASC"/>
    <property type="match status" value="1"/>
</dbReference>
<keyword evidence="5 12" id="KW-0812">Transmembrane</keyword>
<evidence type="ECO:0000256" key="5">
    <source>
        <dbReference type="ARBA" id="ARBA00022692"/>
    </source>
</evidence>
<reference evidence="13" key="1">
    <citation type="journal article" date="2023" name="G3 (Bethesda)">
        <title>Whole genome assemblies of Zophobas morio and Tenebrio molitor.</title>
        <authorList>
            <person name="Kaur S."/>
            <person name="Stinson S.A."/>
            <person name="diCenzo G.C."/>
        </authorList>
    </citation>
    <scope>NUCLEOTIDE SEQUENCE</scope>
    <source>
        <strain evidence="13">QUZm001</strain>
    </source>
</reference>
<evidence type="ECO:0000256" key="6">
    <source>
        <dbReference type="ARBA" id="ARBA00022989"/>
    </source>
</evidence>
<evidence type="ECO:0000256" key="12">
    <source>
        <dbReference type="RuleBase" id="RU000679"/>
    </source>
</evidence>
<dbReference type="GO" id="GO:0015280">
    <property type="term" value="F:ligand-gated sodium channel activity"/>
    <property type="evidence" value="ECO:0007669"/>
    <property type="project" value="TreeGrafter"/>
</dbReference>
<keyword evidence="7" id="KW-0915">Sodium</keyword>
<keyword evidence="3 12" id="KW-0813">Transport</keyword>
<keyword evidence="10 12" id="KW-0739">Sodium transport</keyword>